<sequence>MSSPLNEPHAPQIRLFNRTIRMPRARWLRVLIGVVLVFGGFLGFLPILGFWMLPLGVLVLSYEFAWVRRRRRRTAIWWGRRRSDKQRS</sequence>
<dbReference type="RefSeq" id="WP_209336885.1">
    <property type="nucleotide sequence ID" value="NZ_JAGIYY010000009.1"/>
</dbReference>
<keyword evidence="1" id="KW-0472">Membrane</keyword>
<keyword evidence="3" id="KW-1185">Reference proteome</keyword>
<accession>A0A8J7R4A3</accession>
<reference evidence="2" key="1">
    <citation type="submission" date="2021-03" db="EMBL/GenBank/DDBJ databases">
        <title>Genome sequencing and assembly of Tianweitania sediminis.</title>
        <authorList>
            <person name="Chhetri G."/>
        </authorList>
    </citation>
    <scope>NUCLEOTIDE SEQUENCE</scope>
    <source>
        <strain evidence="2">Z8</strain>
    </source>
</reference>
<keyword evidence="1" id="KW-0812">Transmembrane</keyword>
<name>A0A8J7R4A3_9HYPH</name>
<comment type="caution">
    <text evidence="2">The sequence shown here is derived from an EMBL/GenBank/DDBJ whole genome shotgun (WGS) entry which is preliminary data.</text>
</comment>
<keyword evidence="1" id="KW-1133">Transmembrane helix</keyword>
<dbReference type="EMBL" id="JAGIYY010000009">
    <property type="protein sequence ID" value="MBP0440863.1"/>
    <property type="molecule type" value="Genomic_DNA"/>
</dbReference>
<feature type="transmembrane region" description="Helical" evidence="1">
    <location>
        <begin position="50"/>
        <end position="67"/>
    </location>
</feature>
<protein>
    <recommendedName>
        <fullName evidence="4">Transmembrane protein (PGPGW)</fullName>
    </recommendedName>
</protein>
<evidence type="ECO:0000256" key="1">
    <source>
        <dbReference type="SAM" id="Phobius"/>
    </source>
</evidence>
<evidence type="ECO:0008006" key="4">
    <source>
        <dbReference type="Google" id="ProtNLM"/>
    </source>
</evidence>
<feature type="transmembrane region" description="Helical" evidence="1">
    <location>
        <begin position="27"/>
        <end position="44"/>
    </location>
</feature>
<dbReference type="Proteomes" id="UP000666240">
    <property type="component" value="Unassembled WGS sequence"/>
</dbReference>
<dbReference type="AlphaFoldDB" id="A0A8J7R4A3"/>
<organism evidence="2 3">
    <name type="scientific">Tianweitania sediminis</name>
    <dbReference type="NCBI Taxonomy" id="1502156"/>
    <lineage>
        <taxon>Bacteria</taxon>
        <taxon>Pseudomonadati</taxon>
        <taxon>Pseudomonadota</taxon>
        <taxon>Alphaproteobacteria</taxon>
        <taxon>Hyphomicrobiales</taxon>
        <taxon>Phyllobacteriaceae</taxon>
        <taxon>Tianweitania</taxon>
    </lineage>
</organism>
<evidence type="ECO:0000313" key="3">
    <source>
        <dbReference type="Proteomes" id="UP000666240"/>
    </source>
</evidence>
<evidence type="ECO:0000313" key="2">
    <source>
        <dbReference type="EMBL" id="MBP0440863.1"/>
    </source>
</evidence>
<gene>
    <name evidence="2" type="ORF">J5Y06_19620</name>
</gene>
<proteinExistence type="predicted"/>